<gene>
    <name evidence="2" type="ORF">PYCCODRAFT_1470725</name>
</gene>
<name>A0A1Y2ICP9_TRAC3</name>
<organism evidence="2 3">
    <name type="scientific">Trametes coccinea (strain BRFM310)</name>
    <name type="common">Pycnoporus coccineus</name>
    <dbReference type="NCBI Taxonomy" id="1353009"/>
    <lineage>
        <taxon>Eukaryota</taxon>
        <taxon>Fungi</taxon>
        <taxon>Dikarya</taxon>
        <taxon>Basidiomycota</taxon>
        <taxon>Agaricomycotina</taxon>
        <taxon>Agaricomycetes</taxon>
        <taxon>Polyporales</taxon>
        <taxon>Polyporaceae</taxon>
        <taxon>Trametes</taxon>
    </lineage>
</organism>
<proteinExistence type="predicted"/>
<feature type="region of interest" description="Disordered" evidence="1">
    <location>
        <begin position="1"/>
        <end position="21"/>
    </location>
</feature>
<reference evidence="2 3" key="1">
    <citation type="journal article" date="2015" name="Biotechnol. Biofuels">
        <title>Enhanced degradation of softwood versus hardwood by the white-rot fungus Pycnoporus coccineus.</title>
        <authorList>
            <person name="Couturier M."/>
            <person name="Navarro D."/>
            <person name="Chevret D."/>
            <person name="Henrissat B."/>
            <person name="Piumi F."/>
            <person name="Ruiz-Duenas F.J."/>
            <person name="Martinez A.T."/>
            <person name="Grigoriev I.V."/>
            <person name="Riley R."/>
            <person name="Lipzen A."/>
            <person name="Berrin J.G."/>
            <person name="Master E.R."/>
            <person name="Rosso M.N."/>
        </authorList>
    </citation>
    <scope>NUCLEOTIDE SEQUENCE [LARGE SCALE GENOMIC DNA]</scope>
    <source>
        <strain evidence="2 3">BRFM310</strain>
    </source>
</reference>
<keyword evidence="3" id="KW-1185">Reference proteome</keyword>
<evidence type="ECO:0000313" key="3">
    <source>
        <dbReference type="Proteomes" id="UP000193067"/>
    </source>
</evidence>
<evidence type="ECO:0000256" key="1">
    <source>
        <dbReference type="SAM" id="MobiDB-lite"/>
    </source>
</evidence>
<dbReference type="Proteomes" id="UP000193067">
    <property type="component" value="Unassembled WGS sequence"/>
</dbReference>
<accession>A0A1Y2ICP9</accession>
<evidence type="ECO:0000313" key="2">
    <source>
        <dbReference type="EMBL" id="OSC98909.1"/>
    </source>
</evidence>
<dbReference type="EMBL" id="KZ084133">
    <property type="protein sequence ID" value="OSC98909.1"/>
    <property type="molecule type" value="Genomic_DNA"/>
</dbReference>
<dbReference type="AlphaFoldDB" id="A0A1Y2ICP9"/>
<sequence length="274" mass="30549">MVHPHYDSAPQERVPNIGEFPTGTTITFEPSDGPSVTLTYMKQFDGNWTVNDVPSSSDSEPMPTTPPFPPEHLLPFGSTARVELEIGNMYEYVQYQQVSQAQSLEWRLVRLKPRGSDVAYLALEQEEYTFSTEPVEHEEMNFYATRLKDVVLPGAVVDGDHFAYDPSKFTSVKASFRFGLRFAKYPEKQVRVRRNSNPDAPVPTRAELAVKIARSLKAALISANGGTIPLYDESYSFDDVVLLAVGFRSKGSMRPRLAVVVPSPDLLGPMLLDS</sequence>
<dbReference type="OrthoDB" id="2752778at2759"/>
<protein>
    <submittedName>
        <fullName evidence="2">Uncharacterized protein</fullName>
    </submittedName>
</protein>
<feature type="region of interest" description="Disordered" evidence="1">
    <location>
        <begin position="52"/>
        <end position="73"/>
    </location>
</feature>
<feature type="compositionally biased region" description="Pro residues" evidence="1">
    <location>
        <begin position="63"/>
        <end position="72"/>
    </location>
</feature>